<evidence type="ECO:0000313" key="3">
    <source>
        <dbReference type="EMBL" id="BBY58153.1"/>
    </source>
</evidence>
<dbReference type="RefSeq" id="WP_163695344.1">
    <property type="nucleotide sequence ID" value="NZ_AP022595.1"/>
</dbReference>
<feature type="region of interest" description="Disordered" evidence="1">
    <location>
        <begin position="79"/>
        <end position="106"/>
    </location>
</feature>
<protein>
    <recommendedName>
        <fullName evidence="2">MCP methyltransferase CheR-type SAM-binding domain-containing protein</fullName>
    </recommendedName>
</protein>
<dbReference type="KEGG" id="msar:MSAR_12890"/>
<dbReference type="InterPro" id="IPR029063">
    <property type="entry name" value="SAM-dependent_MTases_sf"/>
</dbReference>
<dbReference type="Proteomes" id="UP000466445">
    <property type="component" value="Chromosome"/>
</dbReference>
<evidence type="ECO:0000256" key="1">
    <source>
        <dbReference type="SAM" id="MobiDB-lite"/>
    </source>
</evidence>
<dbReference type="SUPFAM" id="SSF53335">
    <property type="entry name" value="S-adenosyl-L-methionine-dependent methyltransferases"/>
    <property type="match status" value="1"/>
</dbReference>
<dbReference type="Pfam" id="PF01739">
    <property type="entry name" value="CheR"/>
    <property type="match status" value="1"/>
</dbReference>
<dbReference type="AlphaFoldDB" id="A0A7I7SN25"/>
<feature type="domain" description="MCP methyltransferase CheR-type SAM-binding" evidence="2">
    <location>
        <begin position="2"/>
        <end position="81"/>
    </location>
</feature>
<dbReference type="Gene3D" id="3.40.50.150">
    <property type="entry name" value="Vaccinia Virus protein VP39"/>
    <property type="match status" value="1"/>
</dbReference>
<dbReference type="InterPro" id="IPR022642">
    <property type="entry name" value="CheR_C"/>
</dbReference>
<reference evidence="3 4" key="1">
    <citation type="journal article" date="2019" name="Emerg. Microbes Infect.">
        <title>Comprehensive subspecies identification of 175 nontuberculous mycobacteria species based on 7547 genomic profiles.</title>
        <authorList>
            <person name="Matsumoto Y."/>
            <person name="Kinjo T."/>
            <person name="Motooka D."/>
            <person name="Nabeya D."/>
            <person name="Jung N."/>
            <person name="Uechi K."/>
            <person name="Horii T."/>
            <person name="Iida T."/>
            <person name="Fujita J."/>
            <person name="Nakamura S."/>
        </authorList>
    </citation>
    <scope>NUCLEOTIDE SEQUENCE [LARGE SCALE GENOMIC DNA]</scope>
    <source>
        <strain evidence="3 4">JCM 30395</strain>
    </source>
</reference>
<keyword evidence="4" id="KW-1185">Reference proteome</keyword>
<evidence type="ECO:0000313" key="4">
    <source>
        <dbReference type="Proteomes" id="UP000466445"/>
    </source>
</evidence>
<evidence type="ECO:0000259" key="2">
    <source>
        <dbReference type="Pfam" id="PF01739"/>
    </source>
</evidence>
<organism evidence="3 4">
    <name type="scientific">Mycolicibacterium sarraceniae</name>
    <dbReference type="NCBI Taxonomy" id="1534348"/>
    <lineage>
        <taxon>Bacteria</taxon>
        <taxon>Bacillati</taxon>
        <taxon>Actinomycetota</taxon>
        <taxon>Actinomycetes</taxon>
        <taxon>Mycobacteriales</taxon>
        <taxon>Mycobacteriaceae</taxon>
        <taxon>Mycolicibacterium</taxon>
    </lineage>
</organism>
<dbReference type="EMBL" id="AP022595">
    <property type="protein sequence ID" value="BBY58153.1"/>
    <property type="molecule type" value="Genomic_DNA"/>
</dbReference>
<sequence length="106" mass="12255">MVAIILSELIGADRDRPAQVFANDIDDRHWRSLARGVYPQSALADVPDVPIARYFHAVEEGYEADNQRRDMIVFARHNRVSGGRRPRRHHRGLRRRSIPARPLPPR</sequence>
<accession>A0A7I7SN25</accession>
<gene>
    <name evidence="3" type="ORF">MSAR_12890</name>
</gene>
<name>A0A7I7SN25_9MYCO</name>
<proteinExistence type="predicted"/>
<feature type="compositionally biased region" description="Basic residues" evidence="1">
    <location>
        <begin position="79"/>
        <end position="98"/>
    </location>
</feature>